<name>A0A8J5X3Z0_ZIZPA</name>
<dbReference type="Proteomes" id="UP000729402">
    <property type="component" value="Unassembled WGS sequence"/>
</dbReference>
<dbReference type="EMBL" id="JAAALK010000079">
    <property type="protein sequence ID" value="KAG8096967.1"/>
    <property type="molecule type" value="Genomic_DNA"/>
</dbReference>
<evidence type="ECO:0000313" key="2">
    <source>
        <dbReference type="Proteomes" id="UP000729402"/>
    </source>
</evidence>
<comment type="caution">
    <text evidence="1">The sequence shown here is derived from an EMBL/GenBank/DDBJ whole genome shotgun (WGS) entry which is preliminary data.</text>
</comment>
<gene>
    <name evidence="1" type="ORF">GUJ93_ZPchr0013g37428</name>
</gene>
<reference evidence="1" key="2">
    <citation type="submission" date="2021-02" db="EMBL/GenBank/DDBJ databases">
        <authorList>
            <person name="Kimball J.A."/>
            <person name="Haas M.W."/>
            <person name="Macchietto M."/>
            <person name="Kono T."/>
            <person name="Duquette J."/>
            <person name="Shao M."/>
        </authorList>
    </citation>
    <scope>NUCLEOTIDE SEQUENCE</scope>
    <source>
        <tissue evidence="1">Fresh leaf tissue</tissue>
    </source>
</reference>
<evidence type="ECO:0000313" key="1">
    <source>
        <dbReference type="EMBL" id="KAG8096967.1"/>
    </source>
</evidence>
<dbReference type="AlphaFoldDB" id="A0A8J5X3Z0"/>
<organism evidence="1 2">
    <name type="scientific">Zizania palustris</name>
    <name type="common">Northern wild rice</name>
    <dbReference type="NCBI Taxonomy" id="103762"/>
    <lineage>
        <taxon>Eukaryota</taxon>
        <taxon>Viridiplantae</taxon>
        <taxon>Streptophyta</taxon>
        <taxon>Embryophyta</taxon>
        <taxon>Tracheophyta</taxon>
        <taxon>Spermatophyta</taxon>
        <taxon>Magnoliopsida</taxon>
        <taxon>Liliopsida</taxon>
        <taxon>Poales</taxon>
        <taxon>Poaceae</taxon>
        <taxon>BOP clade</taxon>
        <taxon>Oryzoideae</taxon>
        <taxon>Oryzeae</taxon>
        <taxon>Zizaniinae</taxon>
        <taxon>Zizania</taxon>
    </lineage>
</organism>
<accession>A0A8J5X3Z0</accession>
<sequence length="67" mass="7534">MAEFGVCPFLGTSSVAPHDNNTDCTKNTNSSLHQFVSFFEMVAQVVYCSCHMNQDYESLKQCMWNCG</sequence>
<proteinExistence type="predicted"/>
<keyword evidence="2" id="KW-1185">Reference proteome</keyword>
<protein>
    <submittedName>
        <fullName evidence="1">Uncharacterized protein</fullName>
    </submittedName>
</protein>
<reference evidence="1" key="1">
    <citation type="journal article" date="2021" name="bioRxiv">
        <title>Whole Genome Assembly and Annotation of Northern Wild Rice, Zizania palustris L., Supports a Whole Genome Duplication in the Zizania Genus.</title>
        <authorList>
            <person name="Haas M."/>
            <person name="Kono T."/>
            <person name="Macchietto M."/>
            <person name="Millas R."/>
            <person name="McGilp L."/>
            <person name="Shao M."/>
            <person name="Duquette J."/>
            <person name="Hirsch C.N."/>
            <person name="Kimball J."/>
        </authorList>
    </citation>
    <scope>NUCLEOTIDE SEQUENCE</scope>
    <source>
        <tissue evidence="1">Fresh leaf tissue</tissue>
    </source>
</reference>